<evidence type="ECO:0000256" key="3">
    <source>
        <dbReference type="ARBA" id="ARBA00022630"/>
    </source>
</evidence>
<reference evidence="7 8" key="2">
    <citation type="submission" date="2018-11" db="EMBL/GenBank/DDBJ databases">
        <authorList>
            <consortium name="Pathogen Informatics"/>
        </authorList>
    </citation>
    <scope>NUCLEOTIDE SEQUENCE [LARGE SCALE GENOMIC DNA]</scope>
</reference>
<evidence type="ECO:0000256" key="5">
    <source>
        <dbReference type="ARBA" id="ARBA00023002"/>
    </source>
</evidence>
<keyword evidence="4" id="KW-0274">FAD</keyword>
<dbReference type="Gene3D" id="1.10.540.10">
    <property type="entry name" value="Acyl-CoA dehydrogenase/oxidase, N-terminal domain"/>
    <property type="match status" value="2"/>
</dbReference>
<dbReference type="GO" id="GO:0017099">
    <property type="term" value="F:very-long-chain fatty acyl-CoA dehydrogenase activity"/>
    <property type="evidence" value="ECO:0007669"/>
    <property type="project" value="TreeGrafter"/>
</dbReference>
<evidence type="ECO:0000313" key="9">
    <source>
        <dbReference type="WBParaSite" id="GPUH_0001037901-mRNA-1"/>
    </source>
</evidence>
<gene>
    <name evidence="7" type="ORF">GPUH_LOCUS10366</name>
</gene>
<feature type="domain" description="Acyl-CoA dehydrogenase/oxidase N-terminal" evidence="6">
    <location>
        <begin position="46"/>
        <end position="117"/>
    </location>
</feature>
<reference evidence="9" key="1">
    <citation type="submission" date="2016-06" db="UniProtKB">
        <authorList>
            <consortium name="WormBaseParasite"/>
        </authorList>
    </citation>
    <scope>IDENTIFICATION</scope>
</reference>
<evidence type="ECO:0000259" key="6">
    <source>
        <dbReference type="Pfam" id="PF02771"/>
    </source>
</evidence>
<dbReference type="InterPro" id="IPR013786">
    <property type="entry name" value="AcylCoA_DH/ox_N"/>
</dbReference>
<dbReference type="WBParaSite" id="GPUH_0001037901-mRNA-1">
    <property type="protein sequence ID" value="GPUH_0001037901-mRNA-1"/>
    <property type="gene ID" value="GPUH_0001037901"/>
</dbReference>
<name>A0A183DNS5_9BILA</name>
<organism evidence="9">
    <name type="scientific">Gongylonema pulchrum</name>
    <dbReference type="NCBI Taxonomy" id="637853"/>
    <lineage>
        <taxon>Eukaryota</taxon>
        <taxon>Metazoa</taxon>
        <taxon>Ecdysozoa</taxon>
        <taxon>Nematoda</taxon>
        <taxon>Chromadorea</taxon>
        <taxon>Rhabditida</taxon>
        <taxon>Spirurina</taxon>
        <taxon>Spiruromorpha</taxon>
        <taxon>Spiruroidea</taxon>
        <taxon>Gongylonematidae</taxon>
        <taxon>Gongylonema</taxon>
    </lineage>
</organism>
<sequence>MSMFSTSFVKNIFLGKTVSDHVIPYPIDLTDERREMISLIMGPTKKFLEEINDPAKNDEQETIPKDVLSKLAELGAFGALVPEEFEGAGMNNTQMARLAEVVGASDLSLGVVMGAHQFSTSFVKNIFLGKTVSDHVIPYPIDLTDERREMISLIMGPTKKFLEEINDPAKNDEQETIPKDVLSKLAELGAFGALVPEEFEGAGMNNTQMARLAEVVGASDLSLGVVMGAHQSIGYKGILLYGTDEQKRKYLPDLASGRKFAAFCLTEPGSGSDANVIRPVV</sequence>
<proteinExistence type="inferred from homology"/>
<evidence type="ECO:0000313" key="7">
    <source>
        <dbReference type="EMBL" id="VDN17350.1"/>
    </source>
</evidence>
<keyword evidence="8" id="KW-1185">Reference proteome</keyword>
<dbReference type="GO" id="GO:0050660">
    <property type="term" value="F:flavin adenine dinucleotide binding"/>
    <property type="evidence" value="ECO:0007669"/>
    <property type="project" value="InterPro"/>
</dbReference>
<dbReference type="SUPFAM" id="SSF56645">
    <property type="entry name" value="Acyl-CoA dehydrogenase NM domain-like"/>
    <property type="match status" value="2"/>
</dbReference>
<keyword evidence="3" id="KW-0285">Flavoprotein</keyword>
<comment type="similarity">
    <text evidence="2">Belongs to the acyl-CoA dehydrogenase family.</text>
</comment>
<dbReference type="FunFam" id="1.10.540.10:FF:000001">
    <property type="entry name" value="Very long-chain-specific acyl-CoA dehydrogenase, mitochondrial"/>
    <property type="match status" value="2"/>
</dbReference>
<dbReference type="EMBL" id="UYRT01077943">
    <property type="protein sequence ID" value="VDN17350.1"/>
    <property type="molecule type" value="Genomic_DNA"/>
</dbReference>
<evidence type="ECO:0000256" key="4">
    <source>
        <dbReference type="ARBA" id="ARBA00022827"/>
    </source>
</evidence>
<dbReference type="PANTHER" id="PTHR43884">
    <property type="entry name" value="ACYL-COA DEHYDROGENASE"/>
    <property type="match status" value="1"/>
</dbReference>
<evidence type="ECO:0000313" key="8">
    <source>
        <dbReference type="Proteomes" id="UP000271098"/>
    </source>
</evidence>
<evidence type="ECO:0000256" key="1">
    <source>
        <dbReference type="ARBA" id="ARBA00001974"/>
    </source>
</evidence>
<keyword evidence="5" id="KW-0560">Oxidoreductase</keyword>
<dbReference type="InterPro" id="IPR009100">
    <property type="entry name" value="AcylCoA_DH/oxidase_NM_dom_sf"/>
</dbReference>
<accession>A0A183DNS5</accession>
<dbReference type="PANTHER" id="PTHR43884:SF11">
    <property type="entry name" value="VERY LONG-CHAIN SPECIFIC ACYL-COA DEHYDROGENASE, MITOCHONDRIAL"/>
    <property type="match status" value="1"/>
</dbReference>
<evidence type="ECO:0000256" key="2">
    <source>
        <dbReference type="ARBA" id="ARBA00009347"/>
    </source>
</evidence>
<dbReference type="GO" id="GO:0000062">
    <property type="term" value="F:fatty-acyl-CoA binding"/>
    <property type="evidence" value="ECO:0007669"/>
    <property type="project" value="TreeGrafter"/>
</dbReference>
<comment type="cofactor">
    <cofactor evidence="1">
        <name>FAD</name>
        <dbReference type="ChEBI" id="CHEBI:57692"/>
    </cofactor>
</comment>
<dbReference type="InterPro" id="IPR037069">
    <property type="entry name" value="AcylCoA_DH/ox_N_sf"/>
</dbReference>
<feature type="domain" description="Acyl-CoA dehydrogenase/oxidase N-terminal" evidence="6">
    <location>
        <begin position="160"/>
        <end position="257"/>
    </location>
</feature>
<dbReference type="Proteomes" id="UP000271098">
    <property type="component" value="Unassembled WGS sequence"/>
</dbReference>
<dbReference type="Pfam" id="PF02771">
    <property type="entry name" value="Acyl-CoA_dh_N"/>
    <property type="match status" value="2"/>
</dbReference>
<dbReference type="OrthoDB" id="2588832at2759"/>
<dbReference type="AlphaFoldDB" id="A0A183DNS5"/>
<protein>
    <submittedName>
        <fullName evidence="9">Acyl-CoA_dh_N domain-containing protein</fullName>
    </submittedName>
</protein>